<evidence type="ECO:0000256" key="7">
    <source>
        <dbReference type="ARBA" id="ARBA00023170"/>
    </source>
</evidence>
<dbReference type="PRINTS" id="PR01157">
    <property type="entry name" value="P2YPURNOCPTR"/>
</dbReference>
<keyword evidence="2" id="KW-1003">Cell membrane</keyword>
<evidence type="ECO:0000313" key="11">
    <source>
        <dbReference type="Ensembl" id="ENSMMOP00000005701.1"/>
    </source>
</evidence>
<dbReference type="InterPro" id="IPR017452">
    <property type="entry name" value="GPCR_Rhodpsn_7TM"/>
</dbReference>
<feature type="transmembrane region" description="Helical" evidence="9">
    <location>
        <begin position="132"/>
        <end position="152"/>
    </location>
</feature>
<keyword evidence="3 9" id="KW-0812">Transmembrane</keyword>
<evidence type="ECO:0000256" key="9">
    <source>
        <dbReference type="SAM" id="Phobius"/>
    </source>
</evidence>
<dbReference type="Pfam" id="PF00001">
    <property type="entry name" value="7tm_1"/>
    <property type="match status" value="1"/>
</dbReference>
<keyword evidence="7" id="KW-0675">Receptor</keyword>
<name>A0A3Q3VT15_MOLML</name>
<dbReference type="GO" id="GO:0005886">
    <property type="term" value="C:plasma membrane"/>
    <property type="evidence" value="ECO:0007669"/>
    <property type="project" value="UniProtKB-SubCell"/>
</dbReference>
<evidence type="ECO:0000256" key="1">
    <source>
        <dbReference type="ARBA" id="ARBA00004651"/>
    </source>
</evidence>
<organism evidence="11 12">
    <name type="scientific">Mola mola</name>
    <name type="common">Ocean sunfish</name>
    <name type="synonym">Tetraodon mola</name>
    <dbReference type="NCBI Taxonomy" id="94237"/>
    <lineage>
        <taxon>Eukaryota</taxon>
        <taxon>Metazoa</taxon>
        <taxon>Chordata</taxon>
        <taxon>Craniata</taxon>
        <taxon>Vertebrata</taxon>
        <taxon>Euteleostomi</taxon>
        <taxon>Actinopterygii</taxon>
        <taxon>Neopterygii</taxon>
        <taxon>Teleostei</taxon>
        <taxon>Neoteleostei</taxon>
        <taxon>Acanthomorphata</taxon>
        <taxon>Eupercaria</taxon>
        <taxon>Tetraodontiformes</taxon>
        <taxon>Molidae</taxon>
        <taxon>Mola</taxon>
    </lineage>
</organism>
<feature type="domain" description="G-protein coupled receptors family 1 profile" evidence="10">
    <location>
        <begin position="35"/>
        <end position="146"/>
    </location>
</feature>
<feature type="transmembrane region" description="Helical" evidence="9">
    <location>
        <begin position="98"/>
        <end position="120"/>
    </location>
</feature>
<feature type="transmembrane region" description="Helical" evidence="9">
    <location>
        <begin position="20"/>
        <end position="45"/>
    </location>
</feature>
<keyword evidence="6 9" id="KW-0472">Membrane</keyword>
<dbReference type="Proteomes" id="UP000261620">
    <property type="component" value="Unplaced"/>
</dbReference>
<sequence length="164" mass="18731">MASVEDYNCTNLAQPLKHYYLLISYGLIFIVGLVGNVTSIGIYLIKMRPWKSSSIIMVNLALTDLLYVLSLPFLIHYYNNGELWTLGDFMCRFVRFGFHFNLYGSILFLTCIAIFRYVVVKKPLLAAQVQQKFWGIVACAIVWIIAADDYILKGARQQDLLVTS</sequence>
<keyword evidence="4 9" id="KW-1133">Transmembrane helix</keyword>
<keyword evidence="12" id="KW-1185">Reference proteome</keyword>
<comment type="subcellular location">
    <subcellularLocation>
        <location evidence="1">Cell membrane</location>
        <topology evidence="1">Multi-pass membrane protein</topology>
    </subcellularLocation>
</comment>
<evidence type="ECO:0000313" key="12">
    <source>
        <dbReference type="Proteomes" id="UP000261620"/>
    </source>
</evidence>
<keyword evidence="8" id="KW-0807">Transducer</keyword>
<evidence type="ECO:0000259" key="10">
    <source>
        <dbReference type="PROSITE" id="PS50262"/>
    </source>
</evidence>
<reference evidence="11" key="2">
    <citation type="submission" date="2025-09" db="UniProtKB">
        <authorList>
            <consortium name="Ensembl"/>
        </authorList>
    </citation>
    <scope>IDENTIFICATION</scope>
</reference>
<dbReference type="SUPFAM" id="SSF81321">
    <property type="entry name" value="Family A G protein-coupled receptor-like"/>
    <property type="match status" value="1"/>
</dbReference>
<dbReference type="AlphaFoldDB" id="A0A3Q3VT15"/>
<dbReference type="PROSITE" id="PS50262">
    <property type="entry name" value="G_PROTEIN_RECEP_F1_2"/>
    <property type="match status" value="1"/>
</dbReference>
<evidence type="ECO:0000256" key="5">
    <source>
        <dbReference type="ARBA" id="ARBA00023040"/>
    </source>
</evidence>
<proteinExistence type="predicted"/>
<evidence type="ECO:0000256" key="6">
    <source>
        <dbReference type="ARBA" id="ARBA00023136"/>
    </source>
</evidence>
<keyword evidence="5" id="KW-0297">G-protein coupled receptor</keyword>
<dbReference type="GO" id="GO:0004930">
    <property type="term" value="F:G protein-coupled receptor activity"/>
    <property type="evidence" value="ECO:0007669"/>
    <property type="project" value="UniProtKB-KW"/>
</dbReference>
<dbReference type="PANTHER" id="PTHR24231:SF15">
    <property type="entry name" value="2-OXOGLUTARATE RECEPTOR 1"/>
    <property type="match status" value="1"/>
</dbReference>
<dbReference type="InterPro" id="IPR000276">
    <property type="entry name" value="GPCR_Rhodpsn"/>
</dbReference>
<dbReference type="Ensembl" id="ENSMMOT00000005802.1">
    <property type="protein sequence ID" value="ENSMMOP00000005701.1"/>
    <property type="gene ID" value="ENSMMOG00000004493.1"/>
</dbReference>
<dbReference type="OMA" id="MFECNQY"/>
<evidence type="ECO:0000256" key="4">
    <source>
        <dbReference type="ARBA" id="ARBA00022989"/>
    </source>
</evidence>
<dbReference type="STRING" id="94237.ENSMMOP00000005701"/>
<dbReference type="PRINTS" id="PR00237">
    <property type="entry name" value="GPCRRHODOPSN"/>
</dbReference>
<evidence type="ECO:0000256" key="2">
    <source>
        <dbReference type="ARBA" id="ARBA00022475"/>
    </source>
</evidence>
<evidence type="ECO:0000256" key="8">
    <source>
        <dbReference type="ARBA" id="ARBA00023224"/>
    </source>
</evidence>
<evidence type="ECO:0000256" key="3">
    <source>
        <dbReference type="ARBA" id="ARBA00022692"/>
    </source>
</evidence>
<accession>A0A3Q3VT15</accession>
<feature type="transmembrane region" description="Helical" evidence="9">
    <location>
        <begin position="57"/>
        <end position="78"/>
    </location>
</feature>
<reference evidence="11" key="1">
    <citation type="submission" date="2025-08" db="UniProtKB">
        <authorList>
            <consortium name="Ensembl"/>
        </authorList>
    </citation>
    <scope>IDENTIFICATION</scope>
</reference>
<dbReference type="Gene3D" id="1.20.1070.10">
    <property type="entry name" value="Rhodopsin 7-helix transmembrane proteins"/>
    <property type="match status" value="1"/>
</dbReference>
<protein>
    <recommendedName>
        <fullName evidence="10">G-protein coupled receptors family 1 profile domain-containing protein</fullName>
    </recommendedName>
</protein>
<dbReference type="PANTHER" id="PTHR24231">
    <property type="entry name" value="PURINOCEPTOR-RELATED G-PROTEIN COUPLED RECEPTOR"/>
    <property type="match status" value="1"/>
</dbReference>